<name>A0AAE3QS74_9BACT</name>
<protein>
    <submittedName>
        <fullName evidence="2">Cell shape-determining protein MreB</fullName>
    </submittedName>
</protein>
<evidence type="ECO:0000256" key="1">
    <source>
        <dbReference type="SAM" id="SignalP"/>
    </source>
</evidence>
<dbReference type="RefSeq" id="WP_313981791.1">
    <property type="nucleotide sequence ID" value="NZ_JASJOS010000008.1"/>
</dbReference>
<evidence type="ECO:0000313" key="3">
    <source>
        <dbReference type="Proteomes" id="UP001241110"/>
    </source>
</evidence>
<dbReference type="PANTHER" id="PTHR41339">
    <property type="entry name" value="LIPL48"/>
    <property type="match status" value="1"/>
</dbReference>
<evidence type="ECO:0000313" key="2">
    <source>
        <dbReference type="EMBL" id="MDJ1482540.1"/>
    </source>
</evidence>
<feature type="chain" id="PRO_5042266356" evidence="1">
    <location>
        <begin position="20"/>
        <end position="458"/>
    </location>
</feature>
<feature type="signal peptide" evidence="1">
    <location>
        <begin position="1"/>
        <end position="19"/>
    </location>
</feature>
<comment type="caution">
    <text evidence="2">The sequence shown here is derived from an EMBL/GenBank/DDBJ whole genome shotgun (WGS) entry which is preliminary data.</text>
</comment>
<dbReference type="EMBL" id="JASJOS010000008">
    <property type="protein sequence ID" value="MDJ1482540.1"/>
    <property type="molecule type" value="Genomic_DNA"/>
</dbReference>
<keyword evidence="1" id="KW-0732">Signal</keyword>
<dbReference type="PANTHER" id="PTHR41339:SF1">
    <property type="entry name" value="SECRETED PROTEIN"/>
    <property type="match status" value="1"/>
</dbReference>
<dbReference type="AlphaFoldDB" id="A0AAE3QS74"/>
<sequence>MKNRLQLLAFSAVTSVVLAATFSSCKKEEIAQDGSIHAAAVVTVGTCSANTLISTNTTWSSANTYVLRGKVRVQPGATLTIQAGTRIQGECDGTLIVERDADIVAIGTSTAPIVFTSNKTTAKVPGDWGGIIILGRAQNNQGANVAIEGITVGTAGNNAPGYHGPGGALNNADNSGRLSYVRIEYAGQALSANNEINALTLGSVGTGTTLDHIQVLYGNDDSFEWFGGTVNASYLYSYGTVDDDFDTDFGYSGRVQFAAAVRVPSQFDVVSASNNSNGFESDNDAAGSSLTPLTSAIFANVTVVGPTGADGVYFGSGALLRRNTAQKIYNSVVFGYGKTGTAAVNATGANASAQVISSTLQNYAPGATTIPTGWAGLVSSYTSAVVASEPATGTTSFTVNSLVPPTFAVDATDLTTTTALPSGFFASAPYRGAFSATTANNAGWNLAGTWLRFPTVGN</sequence>
<accession>A0AAE3QS74</accession>
<dbReference type="Proteomes" id="UP001241110">
    <property type="component" value="Unassembled WGS sequence"/>
</dbReference>
<dbReference type="PROSITE" id="PS51257">
    <property type="entry name" value="PROKAR_LIPOPROTEIN"/>
    <property type="match status" value="1"/>
</dbReference>
<organism evidence="2 3">
    <name type="scientific">Xanthocytophaga flava</name>
    <dbReference type="NCBI Taxonomy" id="3048013"/>
    <lineage>
        <taxon>Bacteria</taxon>
        <taxon>Pseudomonadati</taxon>
        <taxon>Bacteroidota</taxon>
        <taxon>Cytophagia</taxon>
        <taxon>Cytophagales</taxon>
        <taxon>Rhodocytophagaceae</taxon>
        <taxon>Xanthocytophaga</taxon>
    </lineage>
</organism>
<proteinExistence type="predicted"/>
<reference evidence="2" key="1">
    <citation type="submission" date="2023-05" db="EMBL/GenBank/DDBJ databases">
        <authorList>
            <person name="Zhang X."/>
        </authorList>
    </citation>
    <scope>NUCLEOTIDE SEQUENCE</scope>
    <source>
        <strain evidence="2">YF14B1</strain>
    </source>
</reference>
<gene>
    <name evidence="2" type="ORF">QNI16_18700</name>
</gene>